<proteinExistence type="predicted"/>
<accession>A0A395NXF4</accession>
<evidence type="ECO:0000313" key="3">
    <source>
        <dbReference type="Proteomes" id="UP000266272"/>
    </source>
</evidence>
<dbReference type="AlphaFoldDB" id="A0A395NXF4"/>
<dbReference type="Proteomes" id="UP000266272">
    <property type="component" value="Unassembled WGS sequence"/>
</dbReference>
<protein>
    <submittedName>
        <fullName evidence="2">Uncharacterized protein</fullName>
    </submittedName>
</protein>
<gene>
    <name evidence="2" type="ORF">TARUN_1493</name>
</gene>
<comment type="caution">
    <text evidence="2">The sequence shown here is derived from an EMBL/GenBank/DDBJ whole genome shotgun (WGS) entry which is preliminary data.</text>
</comment>
<evidence type="ECO:0000256" key="1">
    <source>
        <dbReference type="SAM" id="MobiDB-lite"/>
    </source>
</evidence>
<organism evidence="2 3">
    <name type="scientific">Trichoderma arundinaceum</name>
    <dbReference type="NCBI Taxonomy" id="490622"/>
    <lineage>
        <taxon>Eukaryota</taxon>
        <taxon>Fungi</taxon>
        <taxon>Dikarya</taxon>
        <taxon>Ascomycota</taxon>
        <taxon>Pezizomycotina</taxon>
        <taxon>Sordariomycetes</taxon>
        <taxon>Hypocreomycetidae</taxon>
        <taxon>Hypocreales</taxon>
        <taxon>Hypocreaceae</taxon>
        <taxon>Trichoderma</taxon>
    </lineage>
</organism>
<name>A0A395NXF4_TRIAR</name>
<keyword evidence="3" id="KW-1185">Reference proteome</keyword>
<feature type="compositionally biased region" description="Basic residues" evidence="1">
    <location>
        <begin position="149"/>
        <end position="162"/>
    </location>
</feature>
<feature type="region of interest" description="Disordered" evidence="1">
    <location>
        <begin position="134"/>
        <end position="164"/>
    </location>
</feature>
<feature type="region of interest" description="Disordered" evidence="1">
    <location>
        <begin position="91"/>
        <end position="112"/>
    </location>
</feature>
<evidence type="ECO:0000313" key="2">
    <source>
        <dbReference type="EMBL" id="RFU80724.1"/>
    </source>
</evidence>
<sequence>MVVFQHRQIRHQRLACSDCHWLQKVPRMAERRYIPSPFGAAARHFMRFESSDCFVSFQPLAAARAAAAARPLQLQRPPSPSAGRFIAERAANKRSPSAATPPIPIGSSAPSARSRCADRASLRKTIISAKARRTCNGPAKPPVAAVNAGRRREKKKKVRRPRVSPAMPMVASGGLAELLPPLPIAKIHVRGFMYN</sequence>
<dbReference type="EMBL" id="PXOA01000096">
    <property type="protein sequence ID" value="RFU80724.1"/>
    <property type="molecule type" value="Genomic_DNA"/>
</dbReference>
<reference evidence="2 3" key="1">
    <citation type="journal article" date="2018" name="PLoS Pathog.">
        <title>Evolution of structural diversity of trichothecenes, a family of toxins produced by plant pathogenic and entomopathogenic fungi.</title>
        <authorList>
            <person name="Proctor R.H."/>
            <person name="McCormick S.P."/>
            <person name="Kim H.S."/>
            <person name="Cardoza R.E."/>
            <person name="Stanley A.M."/>
            <person name="Lindo L."/>
            <person name="Kelly A."/>
            <person name="Brown D.W."/>
            <person name="Lee T."/>
            <person name="Vaughan M.M."/>
            <person name="Alexander N.J."/>
            <person name="Busman M."/>
            <person name="Gutierrez S."/>
        </authorList>
    </citation>
    <scope>NUCLEOTIDE SEQUENCE [LARGE SCALE GENOMIC DNA]</scope>
    <source>
        <strain evidence="2 3">IBT 40837</strain>
    </source>
</reference>